<dbReference type="InterPro" id="IPR055411">
    <property type="entry name" value="LRR_FXL15/At3g58940/PEG3-like"/>
</dbReference>
<reference evidence="2 3" key="1">
    <citation type="submission" date="2018-06" db="EMBL/GenBank/DDBJ databases">
        <title>WGS assembly of Brassica rapa FPsc.</title>
        <authorList>
            <person name="Bowman J."/>
            <person name="Kohchi T."/>
            <person name="Yamato K."/>
            <person name="Jenkins J."/>
            <person name="Shu S."/>
            <person name="Ishizaki K."/>
            <person name="Yamaoka S."/>
            <person name="Nishihama R."/>
            <person name="Nakamura Y."/>
            <person name="Berger F."/>
            <person name="Adam C."/>
            <person name="Aki S."/>
            <person name="Althoff F."/>
            <person name="Araki T."/>
            <person name="Arteaga-Vazquez M."/>
            <person name="Balasubrmanian S."/>
            <person name="Bauer D."/>
            <person name="Boehm C."/>
            <person name="Briginshaw L."/>
            <person name="Caballero-Perez J."/>
            <person name="Catarino B."/>
            <person name="Chen F."/>
            <person name="Chiyoda S."/>
            <person name="Chovatia M."/>
            <person name="Davies K."/>
            <person name="Delmans M."/>
            <person name="Demura T."/>
            <person name="Dierschke T."/>
            <person name="Dolan L."/>
            <person name="Dorantes-Acosta A."/>
            <person name="Eklund D."/>
            <person name="Florent S."/>
            <person name="Flores-Sandoval E."/>
            <person name="Fujiyama A."/>
            <person name="Fukuzawa H."/>
            <person name="Galik B."/>
            <person name="Grimanelli D."/>
            <person name="Grimwood J."/>
            <person name="Grossniklaus U."/>
            <person name="Hamada T."/>
            <person name="Haseloff J."/>
            <person name="Hetherington A."/>
            <person name="Higo A."/>
            <person name="Hirakawa Y."/>
            <person name="Hundley H."/>
            <person name="Ikeda Y."/>
            <person name="Inoue K."/>
            <person name="Inoue S."/>
            <person name="Ishida S."/>
            <person name="Jia Q."/>
            <person name="Kakita M."/>
            <person name="Kanazawa T."/>
            <person name="Kawai Y."/>
            <person name="Kawashima T."/>
            <person name="Kennedy M."/>
            <person name="Kinose K."/>
            <person name="Kinoshita T."/>
            <person name="Kohara Y."/>
            <person name="Koide E."/>
            <person name="Komatsu K."/>
            <person name="Kopischke S."/>
            <person name="Kubo M."/>
            <person name="Kyozuka J."/>
            <person name="Lagercrantz U."/>
            <person name="Lin S."/>
            <person name="Lindquist E."/>
            <person name="Lipzen A."/>
            <person name="Lu C."/>
            <person name="Luna E."/>
            <person name="Martienssen R."/>
            <person name="Minamino N."/>
            <person name="Mizutani M."/>
            <person name="Mizutani M."/>
            <person name="Mochizuki N."/>
            <person name="Monte I."/>
            <person name="Mosher R."/>
            <person name="Nagasaki H."/>
            <person name="Nakagami H."/>
            <person name="Naramoto S."/>
            <person name="Nishitani K."/>
            <person name="Ohtani M."/>
            <person name="Okamoto T."/>
            <person name="Okumura M."/>
            <person name="Phillips J."/>
            <person name="Pollak B."/>
            <person name="Reinders A."/>
            <person name="Roevekamp M."/>
            <person name="Sano R."/>
            <person name="Sawa S."/>
            <person name="Schmid M."/>
            <person name="Shirakawa M."/>
            <person name="Solano R."/>
            <person name="Spunde A."/>
            <person name="Suetsugu N."/>
            <person name="Sugano S."/>
            <person name="Sugiyama A."/>
            <person name="Sun R."/>
            <person name="Suzuki Y."/>
            <person name="Takenaka M."/>
            <person name="Takezawa D."/>
            <person name="Tomogane H."/>
            <person name="Tsuzuki M."/>
            <person name="Ueda T."/>
            <person name="Umeda M."/>
            <person name="Ward J."/>
            <person name="Watanabe Y."/>
            <person name="Yazaki K."/>
            <person name="Yokoyama R."/>
            <person name="Yoshitake Y."/>
            <person name="Yotsui I."/>
            <person name="Zachgo S."/>
            <person name="Schmutz J."/>
        </authorList>
    </citation>
    <scope>NUCLEOTIDE SEQUENCE [LARGE SCALE GENOMIC DNA]</scope>
    <source>
        <strain evidence="3">cv. B-3</strain>
    </source>
</reference>
<dbReference type="PANTHER" id="PTHR31900:SF34">
    <property type="entry name" value="EMB|CAB62440.1-RELATED"/>
    <property type="match status" value="1"/>
</dbReference>
<dbReference type="InterPro" id="IPR050232">
    <property type="entry name" value="FBL13/AtMIF1-like"/>
</dbReference>
<dbReference type="PANTHER" id="PTHR31900">
    <property type="entry name" value="F-BOX/RNI SUPERFAMILY PROTEIN-RELATED"/>
    <property type="match status" value="1"/>
</dbReference>
<feature type="domain" description="F-box/LRR-repeat protein 15/At3g58940/PEG3-like LRR" evidence="1">
    <location>
        <begin position="79"/>
        <end position="220"/>
    </location>
</feature>
<organism evidence="2 3">
    <name type="scientific">Brassica campestris</name>
    <name type="common">Field mustard</name>
    <dbReference type="NCBI Taxonomy" id="3711"/>
    <lineage>
        <taxon>Eukaryota</taxon>
        <taxon>Viridiplantae</taxon>
        <taxon>Streptophyta</taxon>
        <taxon>Embryophyta</taxon>
        <taxon>Tracheophyta</taxon>
        <taxon>Spermatophyta</taxon>
        <taxon>Magnoliopsida</taxon>
        <taxon>eudicotyledons</taxon>
        <taxon>Gunneridae</taxon>
        <taxon>Pentapetalae</taxon>
        <taxon>rosids</taxon>
        <taxon>malvids</taxon>
        <taxon>Brassicales</taxon>
        <taxon>Brassicaceae</taxon>
        <taxon>Brassiceae</taxon>
        <taxon>Brassica</taxon>
    </lineage>
</organism>
<evidence type="ECO:0000313" key="2">
    <source>
        <dbReference type="EMBL" id="RID43400.1"/>
    </source>
</evidence>
<dbReference type="AlphaFoldDB" id="A0A397XY25"/>
<dbReference type="EMBL" id="CM010636">
    <property type="protein sequence ID" value="RID43400.1"/>
    <property type="molecule type" value="Genomic_DNA"/>
</dbReference>
<name>A0A397XY25_BRACM</name>
<dbReference type="Pfam" id="PF24758">
    <property type="entry name" value="LRR_At5g56370"/>
    <property type="match status" value="1"/>
</dbReference>
<feature type="non-terminal residue" evidence="2">
    <location>
        <position position="275"/>
    </location>
</feature>
<protein>
    <recommendedName>
        <fullName evidence="1">F-box/LRR-repeat protein 15/At3g58940/PEG3-like LRR domain-containing protein</fullName>
    </recommendedName>
</protein>
<gene>
    <name evidence="2" type="ORF">BRARA_I00264</name>
</gene>
<dbReference type="InterPro" id="IPR032675">
    <property type="entry name" value="LRR_dom_sf"/>
</dbReference>
<evidence type="ECO:0000313" key="3">
    <source>
        <dbReference type="Proteomes" id="UP000264353"/>
    </source>
</evidence>
<proteinExistence type="predicted"/>
<sequence length="275" mass="31627">MNRSRVFLKLLSSRDQLNPVATSVLSKEWRFLWKMVSKLELLLSNKAPVLERLQISFIRLCCGAVDVGIWIGIAYAHHVQTFRFPRSLYNCETLETLKLRAWVLVDVPSQACLKSLRTLHLRYVDYKDHSSFPNLLSGCPNLENLLLCHNQYYGQIFTIAVPSLRTLTIYDYNDGQDFVGYSLNCCLIENAPELVEANIDNVSKITNEKLLVSLTLAKRLSLALSPLEVRVFLAIYYIFYQLVYLELSTHKAQWRNLLLLILDSSPKLQVLKLIS</sequence>
<evidence type="ECO:0000259" key="1">
    <source>
        <dbReference type="Pfam" id="PF24758"/>
    </source>
</evidence>
<dbReference type="Proteomes" id="UP000264353">
    <property type="component" value="Chromosome A9"/>
</dbReference>
<dbReference type="Gene3D" id="3.80.10.10">
    <property type="entry name" value="Ribonuclease Inhibitor"/>
    <property type="match status" value="1"/>
</dbReference>
<accession>A0A397XY25</accession>
<dbReference type="SUPFAM" id="SSF52047">
    <property type="entry name" value="RNI-like"/>
    <property type="match status" value="1"/>
</dbReference>